<evidence type="ECO:0000259" key="3">
    <source>
        <dbReference type="Pfam" id="PF00535"/>
    </source>
</evidence>
<evidence type="ECO:0000256" key="2">
    <source>
        <dbReference type="ARBA" id="ARBA00022679"/>
    </source>
</evidence>
<name>A0A365Y5F1_9BACT</name>
<reference evidence="4 5" key="1">
    <citation type="submission" date="2018-05" db="EMBL/GenBank/DDBJ databases">
        <title>Chitinophaga sp. K3CV102501T nov., isolated from isolated from a monsoon evergreen broad-leaved forest soil.</title>
        <authorList>
            <person name="Lv Y."/>
        </authorList>
    </citation>
    <scope>NUCLEOTIDE SEQUENCE [LARGE SCALE GENOMIC DNA]</scope>
    <source>
        <strain evidence="4 5">GDMCC 1.1325</strain>
    </source>
</reference>
<dbReference type="SUPFAM" id="SSF51161">
    <property type="entry name" value="Trimeric LpxA-like enzymes"/>
    <property type="match status" value="1"/>
</dbReference>
<proteinExistence type="inferred from homology"/>
<dbReference type="PANTHER" id="PTHR23416:SF23">
    <property type="entry name" value="ACETYLTRANSFERASE C18B11.09C-RELATED"/>
    <property type="match status" value="1"/>
</dbReference>
<evidence type="ECO:0000313" key="4">
    <source>
        <dbReference type="EMBL" id="RBL93803.1"/>
    </source>
</evidence>
<feature type="domain" description="Glycosyltransferase 2-like" evidence="3">
    <location>
        <begin position="16"/>
        <end position="115"/>
    </location>
</feature>
<sequence length="436" mass="50033">MSRMQENTITVQPTFSVITVVYNAVTSLEKTIQSVIAQTCKSIEYIVIDGGSTDGSVDVIKKYQDNIDYWISEKDTGIYDAMNKGIDKCTGKFTVFLNSGDHFPSETLFEDILNNHAKALDEYPLIYGRAKILKKDGALFDLTFPHSHDELWRGPAFRHGALLCNTALLQKERFILSKELRIAADYEFIYRCYKNGYQFYPIDQVILAFQEEGVSDNPYTHLKDSIYILKKHKDWNLKARLFYAYKYTRVVLSRTIFRKIFLLFKIFFQDYFANNWINKVPFYFIRHQYYKRVLGIHMGKGTSIHMNCFLCGTNITIAENTTINRKCFLDGRGQLSIGNKVSISPEVQIITGDHDYNSPSFAFRSQDVRIDDYVWVGTRAMILPGVHIGEGAVVCAGAVVTKDVEAFAVVAGIPAKKIKERSRNLDYNPSWFAYFD</sequence>
<dbReference type="InterPro" id="IPR011004">
    <property type="entry name" value="Trimer_LpxA-like_sf"/>
</dbReference>
<protein>
    <recommendedName>
        <fullName evidence="3">Glycosyltransferase 2-like domain-containing protein</fullName>
    </recommendedName>
</protein>
<dbReference type="CDD" id="cd04647">
    <property type="entry name" value="LbH_MAT_like"/>
    <property type="match status" value="1"/>
</dbReference>
<dbReference type="Gene3D" id="3.90.550.10">
    <property type="entry name" value="Spore Coat Polysaccharide Biosynthesis Protein SpsA, Chain A"/>
    <property type="match status" value="1"/>
</dbReference>
<dbReference type="SUPFAM" id="SSF53448">
    <property type="entry name" value="Nucleotide-diphospho-sugar transferases"/>
    <property type="match status" value="1"/>
</dbReference>
<dbReference type="OrthoDB" id="9788101at2"/>
<keyword evidence="5" id="KW-1185">Reference proteome</keyword>
<dbReference type="GO" id="GO:0005829">
    <property type="term" value="C:cytosol"/>
    <property type="evidence" value="ECO:0007669"/>
    <property type="project" value="TreeGrafter"/>
</dbReference>
<dbReference type="CDD" id="cd06433">
    <property type="entry name" value="GT_2_WfgS_like"/>
    <property type="match status" value="1"/>
</dbReference>
<dbReference type="Gene3D" id="2.160.10.10">
    <property type="entry name" value="Hexapeptide repeat proteins"/>
    <property type="match status" value="1"/>
</dbReference>
<dbReference type="InterPro" id="IPR001451">
    <property type="entry name" value="Hexapep"/>
</dbReference>
<gene>
    <name evidence="4" type="ORF">DF182_15010</name>
</gene>
<dbReference type="GO" id="GO:0008374">
    <property type="term" value="F:O-acyltransferase activity"/>
    <property type="evidence" value="ECO:0007669"/>
    <property type="project" value="TreeGrafter"/>
</dbReference>
<dbReference type="EMBL" id="QFFJ01000001">
    <property type="protein sequence ID" value="RBL93803.1"/>
    <property type="molecule type" value="Genomic_DNA"/>
</dbReference>
<evidence type="ECO:0000313" key="5">
    <source>
        <dbReference type="Proteomes" id="UP000253410"/>
    </source>
</evidence>
<dbReference type="RefSeq" id="WP_113616389.1">
    <property type="nucleotide sequence ID" value="NZ_QFFJ01000001.1"/>
</dbReference>
<evidence type="ECO:0000256" key="1">
    <source>
        <dbReference type="ARBA" id="ARBA00007274"/>
    </source>
</evidence>
<comment type="caution">
    <text evidence="4">The sequence shown here is derived from an EMBL/GenBank/DDBJ whole genome shotgun (WGS) entry which is preliminary data.</text>
</comment>
<dbReference type="PANTHER" id="PTHR23416">
    <property type="entry name" value="SIALIC ACID SYNTHASE-RELATED"/>
    <property type="match status" value="1"/>
</dbReference>
<dbReference type="Pfam" id="PF00535">
    <property type="entry name" value="Glycos_transf_2"/>
    <property type="match status" value="1"/>
</dbReference>
<dbReference type="AlphaFoldDB" id="A0A365Y5F1"/>
<organism evidence="4 5">
    <name type="scientific">Chitinophaga flava</name>
    <dbReference type="NCBI Taxonomy" id="2259036"/>
    <lineage>
        <taxon>Bacteria</taxon>
        <taxon>Pseudomonadati</taxon>
        <taxon>Bacteroidota</taxon>
        <taxon>Chitinophagia</taxon>
        <taxon>Chitinophagales</taxon>
        <taxon>Chitinophagaceae</taxon>
        <taxon>Chitinophaga</taxon>
    </lineage>
</organism>
<comment type="similarity">
    <text evidence="1">Belongs to the transferase hexapeptide repeat family.</text>
</comment>
<dbReference type="Proteomes" id="UP000253410">
    <property type="component" value="Unassembled WGS sequence"/>
</dbReference>
<dbReference type="Pfam" id="PF00132">
    <property type="entry name" value="Hexapep"/>
    <property type="match status" value="1"/>
</dbReference>
<keyword evidence="2" id="KW-0808">Transferase</keyword>
<dbReference type="InterPro" id="IPR051159">
    <property type="entry name" value="Hexapeptide_acetyltransf"/>
</dbReference>
<dbReference type="InterPro" id="IPR029044">
    <property type="entry name" value="Nucleotide-diphossugar_trans"/>
</dbReference>
<dbReference type="InterPro" id="IPR001173">
    <property type="entry name" value="Glyco_trans_2-like"/>
</dbReference>
<accession>A0A365Y5F1</accession>